<dbReference type="RefSeq" id="WP_126256687.1">
    <property type="nucleotide sequence ID" value="NZ_SPQU01000001.1"/>
</dbReference>
<feature type="transmembrane region" description="Helical" evidence="7">
    <location>
        <begin position="31"/>
        <end position="48"/>
    </location>
</feature>
<evidence type="ECO:0000313" key="10">
    <source>
        <dbReference type="EMBL" id="TFV42668.1"/>
    </source>
</evidence>
<dbReference type="GO" id="GO:0015297">
    <property type="term" value="F:antiporter activity"/>
    <property type="evidence" value="ECO:0007669"/>
    <property type="project" value="InterPro"/>
</dbReference>
<dbReference type="Proteomes" id="UP000298225">
    <property type="component" value="Unassembled WGS sequence"/>
</dbReference>
<proteinExistence type="inferred from homology"/>
<dbReference type="InterPro" id="IPR006153">
    <property type="entry name" value="Cation/H_exchanger_TM"/>
</dbReference>
<name>A0A4Y9LGR0_9BRAD</name>
<feature type="domain" description="RCK N-terminal" evidence="9">
    <location>
        <begin position="414"/>
        <end position="535"/>
    </location>
</feature>
<dbReference type="PANTHER" id="PTHR42751">
    <property type="entry name" value="SODIUM/HYDROGEN EXCHANGER FAMILY/TRKA DOMAIN PROTEIN"/>
    <property type="match status" value="1"/>
</dbReference>
<dbReference type="PANTHER" id="PTHR42751:SF3">
    <property type="entry name" value="SODIUM_GLUTAMATE SYMPORTER"/>
    <property type="match status" value="1"/>
</dbReference>
<feature type="transmembrane region" description="Helical" evidence="7">
    <location>
        <begin position="85"/>
        <end position="112"/>
    </location>
</feature>
<evidence type="ECO:0000259" key="9">
    <source>
        <dbReference type="Pfam" id="PF02254"/>
    </source>
</evidence>
<organism evidence="10 11">
    <name type="scientific">Bradyrhizobium frederickii</name>
    <dbReference type="NCBI Taxonomy" id="2560054"/>
    <lineage>
        <taxon>Bacteria</taxon>
        <taxon>Pseudomonadati</taxon>
        <taxon>Pseudomonadota</taxon>
        <taxon>Alphaproteobacteria</taxon>
        <taxon>Hyphomicrobiales</taxon>
        <taxon>Nitrobacteraceae</taxon>
        <taxon>Bradyrhizobium</taxon>
    </lineage>
</organism>
<dbReference type="GO" id="GO:1902600">
    <property type="term" value="P:proton transmembrane transport"/>
    <property type="evidence" value="ECO:0007669"/>
    <property type="project" value="InterPro"/>
</dbReference>
<dbReference type="Pfam" id="PF02254">
    <property type="entry name" value="TrkA_N"/>
    <property type="match status" value="1"/>
</dbReference>
<evidence type="ECO:0000256" key="4">
    <source>
        <dbReference type="ARBA" id="ARBA00022692"/>
    </source>
</evidence>
<dbReference type="AlphaFoldDB" id="A0A4Y9LGR0"/>
<dbReference type="InterPro" id="IPR036291">
    <property type="entry name" value="NAD(P)-bd_dom_sf"/>
</dbReference>
<feature type="transmembrane region" description="Helical" evidence="7">
    <location>
        <begin position="268"/>
        <end position="285"/>
    </location>
</feature>
<protein>
    <submittedName>
        <fullName evidence="10">Uncharacterized protein</fullName>
    </submittedName>
</protein>
<dbReference type="InterPro" id="IPR003148">
    <property type="entry name" value="RCK_N"/>
</dbReference>
<evidence type="ECO:0000256" key="6">
    <source>
        <dbReference type="ARBA" id="ARBA00023136"/>
    </source>
</evidence>
<dbReference type="GO" id="GO:0006813">
    <property type="term" value="P:potassium ion transport"/>
    <property type="evidence" value="ECO:0007669"/>
    <property type="project" value="InterPro"/>
</dbReference>
<reference evidence="10 11" key="1">
    <citation type="submission" date="2019-03" db="EMBL/GenBank/DDBJ databases">
        <title>Bradyrhizobium strains diversity isolated from Chamaecrista fasciculata.</title>
        <authorList>
            <person name="Urquiaga M.C.O."/>
            <person name="Hungria M."/>
            <person name="Delamuta J.R.M."/>
        </authorList>
    </citation>
    <scope>NUCLEOTIDE SEQUENCE [LARGE SCALE GENOMIC DNA]</scope>
    <source>
        <strain evidence="10 11">CNPSo 3424</strain>
    </source>
</reference>
<accession>A0A4Y9LGR0</accession>
<gene>
    <name evidence="10" type="ORF">E4K66_01355</name>
</gene>
<dbReference type="InterPro" id="IPR038770">
    <property type="entry name" value="Na+/solute_symporter_sf"/>
</dbReference>
<keyword evidence="4 7" id="KW-0812">Transmembrane</keyword>
<dbReference type="OrthoDB" id="9781411at2"/>
<dbReference type="EMBL" id="SPQU01000001">
    <property type="protein sequence ID" value="TFV42668.1"/>
    <property type="molecule type" value="Genomic_DNA"/>
</dbReference>
<feature type="transmembrane region" description="Helical" evidence="7">
    <location>
        <begin position="118"/>
        <end position="138"/>
    </location>
</feature>
<feature type="transmembrane region" description="Helical" evidence="7">
    <location>
        <begin position="6"/>
        <end position="24"/>
    </location>
</feature>
<dbReference type="Pfam" id="PF00999">
    <property type="entry name" value="Na_H_Exchanger"/>
    <property type="match status" value="1"/>
</dbReference>
<dbReference type="Gene3D" id="3.40.50.720">
    <property type="entry name" value="NAD(P)-binding Rossmann-like Domain"/>
    <property type="match status" value="1"/>
</dbReference>
<evidence type="ECO:0000256" key="5">
    <source>
        <dbReference type="ARBA" id="ARBA00022989"/>
    </source>
</evidence>
<comment type="similarity">
    <text evidence="2">Belongs to the monovalent cation:proton antiporter 2 (CPA2) transporter (TC 2.A.37) family.</text>
</comment>
<keyword evidence="6 7" id="KW-0472">Membrane</keyword>
<keyword evidence="5 7" id="KW-1133">Transmembrane helix</keyword>
<evidence type="ECO:0000256" key="2">
    <source>
        <dbReference type="ARBA" id="ARBA00005551"/>
    </source>
</evidence>
<comment type="subcellular location">
    <subcellularLocation>
        <location evidence="1">Membrane</location>
        <topology evidence="1">Multi-pass membrane protein</topology>
    </subcellularLocation>
</comment>
<sequence>MHELIRDITLSILFAWMLGLLAHFSRQPLILAYLIAGFCIGPFGAGWVHSQESISVISELGLIFMLFMIGLEIDLKKIVRAGRVILFAAGSQLLGGCLLGLLFFVGIGLALGGGHFDAVYLCVACALSSTVIIVKVLYEKRELDTLPGRITLGVLVLQDIFAILFLAVQPSLANLQVSVILLSIGRVAVLVAAALLVSRYVLPRLFHQIARRPELILLGALAWCFLVAETAERLSLSREMGALIAGVSLSTFPYALDVTAKVTTLRDFFITLFFVALGMTIPVPGLSVIGLAVMIAAFTVVSRLLTTFTPLYLMKQGLRASLLPALNLAQISEFSLVVIQTGVADHHIAAETANAASFAFVVLAVLSTFAMSRSDEITRWAIGPLKRIGLRDLDHGSGHAEDGHEGGHGEARRVVILGFFRAASALLAEIERQAPVLLEQITVVDFNPNVYQTLLSRGLHVIYGDISNVDTLLHAGIGKSEMIILSVPDSLLKGATNEKLVRHVRALNPTALIVATADLLADVGALYEAGASYVTVTRLSDAHELFTVIEAAQAGLLADKRAELDQRLGERREVLP</sequence>
<evidence type="ECO:0000313" key="11">
    <source>
        <dbReference type="Proteomes" id="UP000298225"/>
    </source>
</evidence>
<evidence type="ECO:0000256" key="1">
    <source>
        <dbReference type="ARBA" id="ARBA00004141"/>
    </source>
</evidence>
<feature type="transmembrane region" description="Helical" evidence="7">
    <location>
        <begin position="150"/>
        <end position="169"/>
    </location>
</feature>
<dbReference type="SUPFAM" id="SSF51735">
    <property type="entry name" value="NAD(P)-binding Rossmann-fold domains"/>
    <property type="match status" value="1"/>
</dbReference>
<evidence type="ECO:0000259" key="8">
    <source>
        <dbReference type="Pfam" id="PF00999"/>
    </source>
</evidence>
<dbReference type="GO" id="GO:0016020">
    <property type="term" value="C:membrane"/>
    <property type="evidence" value="ECO:0007669"/>
    <property type="project" value="UniProtKB-SubCell"/>
</dbReference>
<feature type="domain" description="Cation/H+ exchanger transmembrane" evidence="8">
    <location>
        <begin position="12"/>
        <end position="366"/>
    </location>
</feature>
<dbReference type="Gene3D" id="1.20.1530.20">
    <property type="match status" value="1"/>
</dbReference>
<keyword evidence="11" id="KW-1185">Reference proteome</keyword>
<comment type="caution">
    <text evidence="10">The sequence shown here is derived from an EMBL/GenBank/DDBJ whole genome shotgun (WGS) entry which is preliminary data.</text>
</comment>
<evidence type="ECO:0000256" key="3">
    <source>
        <dbReference type="ARBA" id="ARBA00022448"/>
    </source>
</evidence>
<feature type="transmembrane region" description="Helical" evidence="7">
    <location>
        <begin position="54"/>
        <end position="73"/>
    </location>
</feature>
<keyword evidence="3" id="KW-0813">Transport</keyword>
<feature type="transmembrane region" description="Helical" evidence="7">
    <location>
        <begin position="175"/>
        <end position="197"/>
    </location>
</feature>
<evidence type="ECO:0000256" key="7">
    <source>
        <dbReference type="SAM" id="Phobius"/>
    </source>
</evidence>